<accession>A0ABX2L642</accession>
<dbReference type="Gene3D" id="1.10.10.10">
    <property type="entry name" value="Winged helix-like DNA-binding domain superfamily/Winged helix DNA-binding domain"/>
    <property type="match status" value="1"/>
</dbReference>
<evidence type="ECO:0000313" key="3">
    <source>
        <dbReference type="Proteomes" id="UP001016761"/>
    </source>
</evidence>
<keyword evidence="3" id="KW-1185">Reference proteome</keyword>
<feature type="domain" description="HTH iclR-type" evidence="1">
    <location>
        <begin position="27"/>
        <end position="63"/>
    </location>
</feature>
<dbReference type="RefSeq" id="WP_174679681.1">
    <property type="nucleotide sequence ID" value="NZ_JABUQZ010000001.1"/>
</dbReference>
<evidence type="ECO:0000259" key="1">
    <source>
        <dbReference type="Pfam" id="PF09339"/>
    </source>
</evidence>
<comment type="caution">
    <text evidence="2">The sequence shown here is derived from an EMBL/GenBank/DDBJ whole genome shotgun (WGS) entry which is preliminary data.</text>
</comment>
<dbReference type="EMBL" id="JABUQZ010000001">
    <property type="protein sequence ID" value="NUC71692.1"/>
    <property type="molecule type" value="Genomic_DNA"/>
</dbReference>
<name>A0ABX2L642_9EURY</name>
<organism evidence="2 3">
    <name type="scientific">Haloterrigena gelatinilytica</name>
    <dbReference type="NCBI Taxonomy" id="2741724"/>
    <lineage>
        <taxon>Archaea</taxon>
        <taxon>Methanobacteriati</taxon>
        <taxon>Methanobacteriota</taxon>
        <taxon>Stenosarchaea group</taxon>
        <taxon>Halobacteria</taxon>
        <taxon>Halobacteriales</taxon>
        <taxon>Natrialbaceae</taxon>
        <taxon>Haloterrigena</taxon>
    </lineage>
</organism>
<dbReference type="InterPro" id="IPR005471">
    <property type="entry name" value="Tscrpt_reg_IclR_N"/>
</dbReference>
<protein>
    <submittedName>
        <fullName evidence="2">Helix-turn-helix domain-containing protein</fullName>
    </submittedName>
</protein>
<gene>
    <name evidence="2" type="ORF">HTZ84_05110</name>
</gene>
<sequence length="82" mass="9179">MPSDAGADAQETIEECTPAQKLVYKTLEYADEPLSQTEIAEESHLPLRTVRKALYDLEDLGLVDGRVNIGIDAREKLYDLDK</sequence>
<dbReference type="SUPFAM" id="SSF46785">
    <property type="entry name" value="Winged helix' DNA-binding domain"/>
    <property type="match status" value="1"/>
</dbReference>
<dbReference type="Pfam" id="PF09339">
    <property type="entry name" value="HTH_IclR"/>
    <property type="match status" value="1"/>
</dbReference>
<dbReference type="Proteomes" id="UP001016761">
    <property type="component" value="Unassembled WGS sequence"/>
</dbReference>
<dbReference type="InterPro" id="IPR036388">
    <property type="entry name" value="WH-like_DNA-bd_sf"/>
</dbReference>
<reference evidence="2 3" key="1">
    <citation type="submission" date="2020-06" db="EMBL/GenBank/DDBJ databases">
        <title>Haloterrigena sp. nov., an extremely halophilic archaeon isolated from a saline sediment.</title>
        <authorList>
            <person name="Liu B.-B."/>
        </authorList>
    </citation>
    <scope>NUCLEOTIDE SEQUENCE [LARGE SCALE GENOMIC DNA]</scope>
    <source>
        <strain evidence="2 3">SYSU A558-1</strain>
    </source>
</reference>
<proteinExistence type="predicted"/>
<dbReference type="InterPro" id="IPR036390">
    <property type="entry name" value="WH_DNA-bd_sf"/>
</dbReference>
<evidence type="ECO:0000313" key="2">
    <source>
        <dbReference type="EMBL" id="NUC71692.1"/>
    </source>
</evidence>